<gene>
    <name evidence="3" type="ORF">TGARI_273080</name>
</gene>
<evidence type="ECO:0008006" key="5">
    <source>
        <dbReference type="Google" id="ProtNLM"/>
    </source>
</evidence>
<accession>A0A139Y5Y7</accession>
<evidence type="ECO:0000256" key="1">
    <source>
        <dbReference type="SAM" id="MobiDB-lite"/>
    </source>
</evidence>
<keyword evidence="2" id="KW-0812">Transmembrane</keyword>
<feature type="transmembrane region" description="Helical" evidence="2">
    <location>
        <begin position="66"/>
        <end position="93"/>
    </location>
</feature>
<sequence>MRCMFCHYGGVFIDSEWRMRHHVREGELSCVSPSFLPVFSPSCILHRLFSFSLFQNIPSLLRYSPLLLLVPPHLLLSLPLVSFLPLSSFSHAYRFLPRLIFALSAFSRSPSSLLHLAVSLSFSLSFSFVLLSFVPSPADLFFLRCSMLRLSRLRLSVPGPARLSSSGSETRLSRVSCVQSWRDLGRRRLATEAANASSNAELSRLVPLGRAFFLLRSLPWKEAVTLEASAESFLSTRRLLLLALRIPRPEKEEKRTQSAYPSASSRRRGDREGRETQRETRHKDRREDREEK</sequence>
<dbReference type="EMBL" id="AGQS02003798">
    <property type="protein sequence ID" value="KYF46489.1"/>
    <property type="molecule type" value="Genomic_DNA"/>
</dbReference>
<comment type="caution">
    <text evidence="3">The sequence shown here is derived from an EMBL/GenBank/DDBJ whole genome shotgun (WGS) entry which is preliminary data.</text>
</comment>
<keyword evidence="2" id="KW-1133">Transmembrane helix</keyword>
<name>A0A139Y5Y7_TOXGO</name>
<protein>
    <recommendedName>
        <fullName evidence="5">Transmembrane protein</fullName>
    </recommendedName>
</protein>
<organism evidence="3 4">
    <name type="scientific">Toxoplasma gondii ARI</name>
    <dbReference type="NCBI Taxonomy" id="1074872"/>
    <lineage>
        <taxon>Eukaryota</taxon>
        <taxon>Sar</taxon>
        <taxon>Alveolata</taxon>
        <taxon>Apicomplexa</taxon>
        <taxon>Conoidasida</taxon>
        <taxon>Coccidia</taxon>
        <taxon>Eucoccidiorida</taxon>
        <taxon>Eimeriorina</taxon>
        <taxon>Sarcocystidae</taxon>
        <taxon>Toxoplasma</taxon>
    </lineage>
</organism>
<feature type="compositionally biased region" description="Basic and acidic residues" evidence="1">
    <location>
        <begin position="267"/>
        <end position="292"/>
    </location>
</feature>
<feature type="region of interest" description="Disordered" evidence="1">
    <location>
        <begin position="250"/>
        <end position="292"/>
    </location>
</feature>
<feature type="transmembrane region" description="Helical" evidence="2">
    <location>
        <begin position="34"/>
        <end position="54"/>
    </location>
</feature>
<dbReference type="VEuPathDB" id="ToxoDB:TGARI_273080"/>
<dbReference type="Proteomes" id="UP000074247">
    <property type="component" value="Unassembled WGS sequence"/>
</dbReference>
<evidence type="ECO:0000256" key="2">
    <source>
        <dbReference type="SAM" id="Phobius"/>
    </source>
</evidence>
<reference evidence="3 4" key="1">
    <citation type="journal article" date="2016" name="Nat. Commun.">
        <title>Local admixture of amplified and diversified secreted pathogenesis determinants shapes mosaic Toxoplasma gondii genomes.</title>
        <authorList>
            <person name="Lorenzi H."/>
            <person name="Khan A."/>
            <person name="Behnke M.S."/>
            <person name="Namasivayam S."/>
            <person name="Swapna L.S."/>
            <person name="Hadjithomas M."/>
            <person name="Karamycheva S."/>
            <person name="Pinney D."/>
            <person name="Brunk B.P."/>
            <person name="Ajioka J.W."/>
            <person name="Ajzenberg D."/>
            <person name="Boothroyd J.C."/>
            <person name="Boyle J.P."/>
            <person name="Darde M.L."/>
            <person name="Diaz-Miranda M.A."/>
            <person name="Dubey J.P."/>
            <person name="Fritz H.M."/>
            <person name="Gennari S.M."/>
            <person name="Gregory B.D."/>
            <person name="Kim K."/>
            <person name="Saeij J.P."/>
            <person name="Su C."/>
            <person name="White M.W."/>
            <person name="Zhu X.Q."/>
            <person name="Howe D.K."/>
            <person name="Rosenthal B.M."/>
            <person name="Grigg M.E."/>
            <person name="Parkinson J."/>
            <person name="Liu L."/>
            <person name="Kissinger J.C."/>
            <person name="Roos D.S."/>
            <person name="Sibley L.D."/>
        </authorList>
    </citation>
    <scope>NUCLEOTIDE SEQUENCE [LARGE SCALE GENOMIC DNA]</scope>
    <source>
        <strain evidence="3 4">ARI</strain>
    </source>
</reference>
<dbReference type="AlphaFoldDB" id="A0A139Y5Y7"/>
<feature type="transmembrane region" description="Helical" evidence="2">
    <location>
        <begin position="113"/>
        <end position="134"/>
    </location>
</feature>
<evidence type="ECO:0000313" key="3">
    <source>
        <dbReference type="EMBL" id="KYF46489.1"/>
    </source>
</evidence>
<proteinExistence type="predicted"/>
<keyword evidence="2" id="KW-0472">Membrane</keyword>
<evidence type="ECO:0000313" key="4">
    <source>
        <dbReference type="Proteomes" id="UP000074247"/>
    </source>
</evidence>